<keyword evidence="4 5" id="KW-0539">Nucleus</keyword>
<feature type="region of interest" description="Disordered" evidence="6">
    <location>
        <begin position="39"/>
        <end position="75"/>
    </location>
</feature>
<comment type="subcellular location">
    <subcellularLocation>
        <location evidence="5">Nucleus</location>
        <location evidence="5">Nucleolus</location>
    </subcellularLocation>
    <subcellularLocation>
        <location evidence="5">Nucleus</location>
        <location evidence="5">Nucleoplasm</location>
    </subcellularLocation>
</comment>
<dbReference type="PANTHER" id="PTHR14211">
    <property type="entry name" value="GLIOMA SUPPRESSOR CANDIDATE REGION GENE 2"/>
    <property type="match status" value="1"/>
</dbReference>
<feature type="compositionally biased region" description="Acidic residues" evidence="6">
    <location>
        <begin position="242"/>
        <end position="257"/>
    </location>
</feature>
<evidence type="ECO:0000256" key="4">
    <source>
        <dbReference type="ARBA" id="ARBA00023242"/>
    </source>
</evidence>
<feature type="region of interest" description="Disordered" evidence="6">
    <location>
        <begin position="1"/>
        <end position="23"/>
    </location>
</feature>
<evidence type="ECO:0000256" key="6">
    <source>
        <dbReference type="SAM" id="MobiDB-lite"/>
    </source>
</evidence>
<dbReference type="OrthoDB" id="5072at2759"/>
<dbReference type="Proteomes" id="UP001140217">
    <property type="component" value="Unassembled WGS sequence"/>
</dbReference>
<dbReference type="PANTHER" id="PTHR14211:SF7">
    <property type="entry name" value="RIBOSOME BIOGENESIS PROTEIN NOP53"/>
    <property type="match status" value="1"/>
</dbReference>
<dbReference type="EMBL" id="JANBUL010000164">
    <property type="protein sequence ID" value="KAJ2779759.1"/>
    <property type="molecule type" value="Genomic_DNA"/>
</dbReference>
<dbReference type="Pfam" id="PF07767">
    <property type="entry name" value="Nop53"/>
    <property type="match status" value="1"/>
</dbReference>
<proteinExistence type="inferred from homology"/>
<dbReference type="InterPro" id="IPR011687">
    <property type="entry name" value="Nop53/GLTSCR2"/>
</dbReference>
<reference evidence="7" key="1">
    <citation type="submission" date="2022-07" db="EMBL/GenBank/DDBJ databases">
        <title>Phylogenomic reconstructions and comparative analyses of Kickxellomycotina fungi.</title>
        <authorList>
            <person name="Reynolds N.K."/>
            <person name="Stajich J.E."/>
            <person name="Barry K."/>
            <person name="Grigoriev I.V."/>
            <person name="Crous P."/>
            <person name="Smith M.E."/>
        </authorList>
    </citation>
    <scope>NUCLEOTIDE SEQUENCE</scope>
    <source>
        <strain evidence="7">NBRC 105414</strain>
    </source>
</reference>
<comment type="caution">
    <text evidence="7">The sequence shown here is derived from an EMBL/GenBank/DDBJ whole genome shotgun (WGS) entry which is preliminary data.</text>
</comment>
<feature type="region of interest" description="Disordered" evidence="6">
    <location>
        <begin position="236"/>
        <end position="294"/>
    </location>
</feature>
<comment type="similarity">
    <text evidence="1 5">Belongs to the NOP53 family.</text>
</comment>
<accession>A0A9W8LFR1</accession>
<feature type="region of interest" description="Disordered" evidence="6">
    <location>
        <begin position="312"/>
        <end position="335"/>
    </location>
</feature>
<organism evidence="7 8">
    <name type="scientific">Coemansia javaensis</name>
    <dbReference type="NCBI Taxonomy" id="2761396"/>
    <lineage>
        <taxon>Eukaryota</taxon>
        <taxon>Fungi</taxon>
        <taxon>Fungi incertae sedis</taxon>
        <taxon>Zoopagomycota</taxon>
        <taxon>Kickxellomycotina</taxon>
        <taxon>Kickxellomycetes</taxon>
        <taxon>Kickxellales</taxon>
        <taxon>Kickxellaceae</taxon>
        <taxon>Coemansia</taxon>
    </lineage>
</organism>
<feature type="compositionally biased region" description="Basic and acidic residues" evidence="6">
    <location>
        <begin position="317"/>
        <end position="335"/>
    </location>
</feature>
<evidence type="ECO:0000313" key="7">
    <source>
        <dbReference type="EMBL" id="KAJ2779759.1"/>
    </source>
</evidence>
<dbReference type="GO" id="GO:0005730">
    <property type="term" value="C:nucleolus"/>
    <property type="evidence" value="ECO:0007669"/>
    <property type="project" value="UniProtKB-SubCell"/>
</dbReference>
<dbReference type="GO" id="GO:0005654">
    <property type="term" value="C:nucleoplasm"/>
    <property type="evidence" value="ECO:0007669"/>
    <property type="project" value="UniProtKB-SubCell"/>
</dbReference>
<comment type="function">
    <text evidence="5">May play a role in ribosome biogenesis.</text>
</comment>
<dbReference type="GO" id="GO:0000027">
    <property type="term" value="P:ribosomal large subunit assembly"/>
    <property type="evidence" value="ECO:0007669"/>
    <property type="project" value="UniProtKB-UniRule"/>
</dbReference>
<evidence type="ECO:0000313" key="8">
    <source>
        <dbReference type="Proteomes" id="UP001140217"/>
    </source>
</evidence>
<dbReference type="GO" id="GO:0006364">
    <property type="term" value="P:rRNA processing"/>
    <property type="evidence" value="ECO:0007669"/>
    <property type="project" value="TreeGrafter"/>
</dbReference>
<feature type="compositionally biased region" description="Basic and acidic residues" evidence="6">
    <location>
        <begin position="39"/>
        <end position="59"/>
    </location>
</feature>
<evidence type="ECO:0000256" key="5">
    <source>
        <dbReference type="PIRNR" id="PIRNR017302"/>
    </source>
</evidence>
<sequence length="414" mass="46070">MSTVAMAPAGDATRRARGGRKGKAAWRKNIDLADVEAGLEERREEERQGGAVVEKRQDGDLFTMDTAGDDKTRAQVRARRGLRVDEILGRRSKVPAPVLGSKLGEERRRKRAALETKRQVERIASRGALDAVKVDAGAGDYDLWGAPGAAPAKRAKTPLSRKRLVHLAGLPAVEVAHPGASYRPTERDHSELVVKASEQYAAQLRSDGKFEEFRGFRGVDAADGAVECAEFVYGEMAHPGAAEEEEDDEGEDDDDDDKTVHEGEKRRAPKPKTRTDRNRQRRATQRQVEEQKAKALRRHMHELGLAARLGAAADKGAASRDEAAERTRRLAQEKEARPLKRIGKYAVPELPEAVKLTEDLPGSLRELQPEASSFADTFNSLVKRNLIEPRVPVQPKRNKWRVKTTEKWSYKDFK</sequence>
<dbReference type="AlphaFoldDB" id="A0A9W8LFR1"/>
<protein>
    <recommendedName>
        <fullName evidence="2 5">Ribosome biogenesis protein NOP53</fullName>
    </recommendedName>
</protein>
<keyword evidence="3 5" id="KW-0690">Ribosome biogenesis</keyword>
<evidence type="ECO:0000256" key="3">
    <source>
        <dbReference type="ARBA" id="ARBA00022517"/>
    </source>
</evidence>
<gene>
    <name evidence="7" type="ORF">H4R18_003830</name>
</gene>
<dbReference type="PIRSF" id="PIRSF017302">
    <property type="entry name" value="Gltscr2"/>
    <property type="match status" value="1"/>
</dbReference>
<name>A0A9W8LFR1_9FUNG</name>
<evidence type="ECO:0000256" key="1">
    <source>
        <dbReference type="ARBA" id="ARBA00008838"/>
    </source>
</evidence>
<evidence type="ECO:0000256" key="2">
    <source>
        <dbReference type="ARBA" id="ARBA00018339"/>
    </source>
</evidence>
<keyword evidence="8" id="KW-1185">Reference proteome</keyword>
<dbReference type="GO" id="GO:0008097">
    <property type="term" value="F:5S rRNA binding"/>
    <property type="evidence" value="ECO:0007669"/>
    <property type="project" value="TreeGrafter"/>
</dbReference>